<evidence type="ECO:0000256" key="17">
    <source>
        <dbReference type="PIRNR" id="PIRNR000732"/>
    </source>
</evidence>
<feature type="binding site" evidence="19">
    <location>
        <position position="461"/>
    </location>
    <ligand>
        <name>phosphoenolpyruvate</name>
        <dbReference type="ChEBI" id="CHEBI:58702"/>
    </ligand>
</feature>
<evidence type="ECO:0000256" key="10">
    <source>
        <dbReference type="ARBA" id="ARBA00022597"/>
    </source>
</evidence>
<comment type="catalytic activity">
    <reaction evidence="1 17">
        <text>L-histidyl-[protein] + phosphoenolpyruvate = N(pros)-phospho-L-histidyl-[protein] + pyruvate</text>
        <dbReference type="Rhea" id="RHEA:23880"/>
        <dbReference type="Rhea" id="RHEA-COMP:9745"/>
        <dbReference type="Rhea" id="RHEA-COMP:9746"/>
        <dbReference type="ChEBI" id="CHEBI:15361"/>
        <dbReference type="ChEBI" id="CHEBI:29979"/>
        <dbReference type="ChEBI" id="CHEBI:58702"/>
        <dbReference type="ChEBI" id="CHEBI:64837"/>
        <dbReference type="EC" id="2.7.3.9"/>
    </reaction>
</comment>
<keyword evidence="25" id="KW-1185">Reference proteome</keyword>
<dbReference type="STRING" id="1794912.AXX12_12660"/>
<feature type="domain" description="PEP-utilising enzyme C-terminal" evidence="22">
    <location>
        <begin position="265"/>
        <end position="536"/>
    </location>
</feature>
<protein>
    <recommendedName>
        <fullName evidence="7 17">Phosphoenolpyruvate-protein phosphotransferase</fullName>
        <ecNumber evidence="6 17">2.7.3.9</ecNumber>
    </recommendedName>
    <alternativeName>
        <fullName evidence="16 17">Phosphotransferase system, enzyme I</fullName>
    </alternativeName>
</protein>
<dbReference type="NCBIfam" id="TIGR01417">
    <property type="entry name" value="PTS_I_fam"/>
    <property type="match status" value="1"/>
</dbReference>
<dbReference type="Pfam" id="PF02896">
    <property type="entry name" value="PEP-utilizers_C"/>
    <property type="match status" value="1"/>
</dbReference>
<dbReference type="SUPFAM" id="SSF51621">
    <property type="entry name" value="Phosphoenolpyruvate/pyruvate domain"/>
    <property type="match status" value="1"/>
</dbReference>
<dbReference type="Pfam" id="PF00391">
    <property type="entry name" value="PEP-utilizers"/>
    <property type="match status" value="1"/>
</dbReference>
<dbReference type="GO" id="GO:0016301">
    <property type="term" value="F:kinase activity"/>
    <property type="evidence" value="ECO:0007669"/>
    <property type="project" value="UniProtKB-KW"/>
</dbReference>
<dbReference type="SUPFAM" id="SSF47831">
    <property type="entry name" value="Enzyme I of the PEP:sugar phosphotransferase system HPr-binding (sub)domain"/>
    <property type="match status" value="1"/>
</dbReference>
<dbReference type="InterPro" id="IPR006318">
    <property type="entry name" value="PTS_EI-like"/>
</dbReference>
<dbReference type="InterPro" id="IPR023151">
    <property type="entry name" value="PEP_util_CS"/>
</dbReference>
<keyword evidence="8 17" id="KW-0813">Transport</keyword>
<proteinExistence type="inferred from homology"/>
<name>A0A154BNP3_ANASB</name>
<keyword evidence="24" id="KW-0670">Pyruvate</keyword>
<dbReference type="PANTHER" id="PTHR46244:SF3">
    <property type="entry name" value="PHOSPHOENOLPYRUVATE-PROTEIN PHOSPHOTRANSFERASE"/>
    <property type="match status" value="1"/>
</dbReference>
<gene>
    <name evidence="24" type="ORF">AXX12_12660</name>
</gene>
<keyword evidence="14 17" id="KW-0418">Kinase</keyword>
<keyword evidence="12 17" id="KW-0598">Phosphotransferase system</keyword>
<feature type="binding site" evidence="20">
    <location>
        <position position="451"/>
    </location>
    <ligand>
        <name>Mg(2+)</name>
        <dbReference type="ChEBI" id="CHEBI:18420"/>
    </ligand>
</feature>
<feature type="binding site" evidence="20">
    <location>
        <position position="427"/>
    </location>
    <ligand>
        <name>Mg(2+)</name>
        <dbReference type="ChEBI" id="CHEBI:18420"/>
    </ligand>
</feature>
<feature type="binding site" evidence="19">
    <location>
        <begin position="450"/>
        <end position="451"/>
    </location>
    <ligand>
        <name>phosphoenolpyruvate</name>
        <dbReference type="ChEBI" id="CHEBI:58702"/>
    </ligand>
</feature>
<comment type="caution">
    <text evidence="24">The sequence shown here is derived from an EMBL/GenBank/DDBJ whole genome shotgun (WGS) entry which is preliminary data.</text>
</comment>
<evidence type="ECO:0000256" key="20">
    <source>
        <dbReference type="PIRSR" id="PIRSR000732-3"/>
    </source>
</evidence>
<dbReference type="InterPro" id="IPR040442">
    <property type="entry name" value="Pyrv_kinase-like_dom_sf"/>
</dbReference>
<dbReference type="InterPro" id="IPR008279">
    <property type="entry name" value="PEP-util_enz_mobile_dom"/>
</dbReference>
<evidence type="ECO:0000256" key="15">
    <source>
        <dbReference type="ARBA" id="ARBA00022842"/>
    </source>
</evidence>
<dbReference type="Pfam" id="PF05524">
    <property type="entry name" value="PEP-utilisers_N"/>
    <property type="match status" value="1"/>
</dbReference>
<evidence type="ECO:0000256" key="4">
    <source>
        <dbReference type="ARBA" id="ARBA00004496"/>
    </source>
</evidence>
<dbReference type="GO" id="GO:0009401">
    <property type="term" value="P:phosphoenolpyruvate-dependent sugar phosphotransferase system"/>
    <property type="evidence" value="ECO:0007669"/>
    <property type="project" value="UniProtKB-KW"/>
</dbReference>
<evidence type="ECO:0000256" key="2">
    <source>
        <dbReference type="ARBA" id="ARBA00001946"/>
    </source>
</evidence>
<feature type="active site" description="Tele-phosphohistidine intermediate" evidence="18">
    <location>
        <position position="196"/>
    </location>
</feature>
<dbReference type="PRINTS" id="PR01736">
    <property type="entry name" value="PHPHTRNFRASE"/>
</dbReference>
<dbReference type="InterPro" id="IPR036637">
    <property type="entry name" value="Phosphohistidine_dom_sf"/>
</dbReference>
<dbReference type="InterPro" id="IPR015813">
    <property type="entry name" value="Pyrv/PenolPyrv_kinase-like_dom"/>
</dbReference>
<dbReference type="InterPro" id="IPR050499">
    <property type="entry name" value="PEP-utilizing_PTS_enzyme"/>
</dbReference>
<evidence type="ECO:0000256" key="14">
    <source>
        <dbReference type="ARBA" id="ARBA00022777"/>
    </source>
</evidence>
<organism evidence="24 25">
    <name type="scientific">Anaerosporomusa subterranea</name>
    <dbReference type="NCBI Taxonomy" id="1794912"/>
    <lineage>
        <taxon>Bacteria</taxon>
        <taxon>Bacillati</taxon>
        <taxon>Bacillota</taxon>
        <taxon>Negativicutes</taxon>
        <taxon>Acetonemataceae</taxon>
        <taxon>Anaerosporomusa</taxon>
    </lineage>
</organism>
<comment type="similarity">
    <text evidence="5 17">Belongs to the PEP-utilizing enzyme family.</text>
</comment>
<dbReference type="PROSITE" id="PS00370">
    <property type="entry name" value="PEP_ENZYMES_PHOS_SITE"/>
    <property type="match status" value="1"/>
</dbReference>
<dbReference type="InterPro" id="IPR036618">
    <property type="entry name" value="PtsI_HPr-bd_sf"/>
</dbReference>
<dbReference type="SUPFAM" id="SSF52009">
    <property type="entry name" value="Phosphohistidine domain"/>
    <property type="match status" value="1"/>
</dbReference>
<keyword evidence="13 17" id="KW-0479">Metal-binding</keyword>
<dbReference type="OrthoDB" id="9765468at2"/>
<sequence length="568" mass="61660">MDDHKSWQGIGVSTGKAVGRVWRLIPTLFAEAKQTKKDAVDIAREMEHLAVAAELTRRDIARSQEQLRTDKGDEYADIFAAHALILDDPSFLPEAEKVIQNGVIAVDAVSQVGEEAAALLEEIEDEYFRERAADVRAVMGQIIRHLLGAGKPFDEAFPVEGSYIVAADEMTPAETIALPKQRVLGFLVRKGGKTSHAAILARTYGIPAVLGLAISWEEMETLQYVRLDGDTGIVDVLDETQYLAGSKQQSTIEQFDEAEVSPLLQSMTLAANIGSPSELPIAKKFFAQGVGLYRTEFLFMGDSLPSEDDQTEAYRSVIATCAPHTTVIRTLDIGGDKQAPALNLPKEQNPFLGVRALRLCFARPDIFHTQLRAIWRASCAGPTAVMFPMVTTIEELCQAKAALEAARQAVIADGYSVGDIAVGMMIEVPSAALIAKHLAKEVDFFSIGTNDLTQYTLAVDRENSSLNQLNQPYHPAVLQLIVTISQAAHAAGIWTGICGEAGGDPILTPFFAALGIDELSMAPGQLPKVRKKLTSLHFDPGEKEELVSSILDCATQDEVRALLSRYGD</sequence>
<accession>A0A154BNP3</accession>
<comment type="subcellular location">
    <subcellularLocation>
        <location evidence="4 17">Cytoplasm</location>
    </subcellularLocation>
</comment>
<feature type="domain" description="PEP-utilising enzyme mobile" evidence="21">
    <location>
        <begin position="163"/>
        <end position="232"/>
    </location>
</feature>
<evidence type="ECO:0000256" key="19">
    <source>
        <dbReference type="PIRSR" id="PIRSR000732-2"/>
    </source>
</evidence>
<keyword evidence="11 17" id="KW-0808">Transferase</keyword>
<evidence type="ECO:0000256" key="8">
    <source>
        <dbReference type="ARBA" id="ARBA00022448"/>
    </source>
</evidence>
<evidence type="ECO:0000256" key="18">
    <source>
        <dbReference type="PIRSR" id="PIRSR000732-1"/>
    </source>
</evidence>
<feature type="active site" description="Proton donor" evidence="18">
    <location>
        <position position="498"/>
    </location>
</feature>
<dbReference type="InterPro" id="IPR018274">
    <property type="entry name" value="PEP_util_AS"/>
</dbReference>
<evidence type="ECO:0000259" key="21">
    <source>
        <dbReference type="Pfam" id="PF00391"/>
    </source>
</evidence>
<evidence type="ECO:0000259" key="22">
    <source>
        <dbReference type="Pfam" id="PF02896"/>
    </source>
</evidence>
<evidence type="ECO:0000256" key="11">
    <source>
        <dbReference type="ARBA" id="ARBA00022679"/>
    </source>
</evidence>
<keyword evidence="15 17" id="KW-0460">Magnesium</keyword>
<dbReference type="PROSITE" id="PS00742">
    <property type="entry name" value="PEP_ENZYMES_2"/>
    <property type="match status" value="1"/>
</dbReference>
<dbReference type="GO" id="GO:0008965">
    <property type="term" value="F:phosphoenolpyruvate-protein phosphotransferase activity"/>
    <property type="evidence" value="ECO:0007669"/>
    <property type="project" value="UniProtKB-EC"/>
</dbReference>
<evidence type="ECO:0000256" key="1">
    <source>
        <dbReference type="ARBA" id="ARBA00000683"/>
    </source>
</evidence>
<evidence type="ECO:0000256" key="3">
    <source>
        <dbReference type="ARBA" id="ARBA00002728"/>
    </source>
</evidence>
<dbReference type="EMBL" id="LSGP01000023">
    <property type="protein sequence ID" value="KYZ75556.1"/>
    <property type="molecule type" value="Genomic_DNA"/>
</dbReference>
<evidence type="ECO:0000259" key="23">
    <source>
        <dbReference type="Pfam" id="PF05524"/>
    </source>
</evidence>
<evidence type="ECO:0000256" key="9">
    <source>
        <dbReference type="ARBA" id="ARBA00022490"/>
    </source>
</evidence>
<dbReference type="PANTHER" id="PTHR46244">
    <property type="entry name" value="PHOSPHOENOLPYRUVATE-PROTEIN PHOSPHOTRANSFERASE"/>
    <property type="match status" value="1"/>
</dbReference>
<dbReference type="GO" id="GO:0046872">
    <property type="term" value="F:metal ion binding"/>
    <property type="evidence" value="ECO:0007669"/>
    <property type="project" value="UniProtKB-KW"/>
</dbReference>
<dbReference type="Gene3D" id="3.20.20.60">
    <property type="entry name" value="Phosphoenolpyruvate-binding domains"/>
    <property type="match status" value="1"/>
</dbReference>
<dbReference type="EC" id="2.7.3.9" evidence="6 17"/>
<dbReference type="InterPro" id="IPR000121">
    <property type="entry name" value="PEP_util_C"/>
</dbReference>
<dbReference type="InterPro" id="IPR024692">
    <property type="entry name" value="PTS_EI"/>
</dbReference>
<evidence type="ECO:0000256" key="16">
    <source>
        <dbReference type="ARBA" id="ARBA00033235"/>
    </source>
</evidence>
<evidence type="ECO:0000256" key="6">
    <source>
        <dbReference type="ARBA" id="ARBA00012232"/>
    </source>
</evidence>
<dbReference type="Proteomes" id="UP000076268">
    <property type="component" value="Unassembled WGS sequence"/>
</dbReference>
<comment type="cofactor">
    <cofactor evidence="2 17 20">
        <name>Mg(2+)</name>
        <dbReference type="ChEBI" id="CHEBI:18420"/>
    </cofactor>
</comment>
<dbReference type="Gene3D" id="1.10.274.10">
    <property type="entry name" value="PtsI, HPr-binding domain"/>
    <property type="match status" value="1"/>
</dbReference>
<dbReference type="AlphaFoldDB" id="A0A154BNP3"/>
<feature type="domain" description="Phosphotransferase system enzyme I N-terminal" evidence="23">
    <location>
        <begin position="8"/>
        <end position="131"/>
    </location>
</feature>
<evidence type="ECO:0000313" key="24">
    <source>
        <dbReference type="EMBL" id="KYZ75556.1"/>
    </source>
</evidence>
<keyword evidence="9 17" id="KW-0963">Cytoplasm</keyword>
<evidence type="ECO:0000313" key="25">
    <source>
        <dbReference type="Proteomes" id="UP000076268"/>
    </source>
</evidence>
<comment type="function">
    <text evidence="3 17">General (non sugar-specific) component of the phosphoenolpyruvate-dependent sugar phosphotransferase system (sugar PTS). This major carbohydrate active-transport system catalyzes the phosphorylation of incoming sugar substrates concomitantly with their translocation across the cell membrane. Enzyme I transfers the phosphoryl group from phosphoenolpyruvate (PEP) to the phosphoryl carrier protein (HPr).</text>
</comment>
<dbReference type="GO" id="GO:0005737">
    <property type="term" value="C:cytoplasm"/>
    <property type="evidence" value="ECO:0007669"/>
    <property type="project" value="UniProtKB-SubCell"/>
</dbReference>
<keyword evidence="10 17" id="KW-0762">Sugar transport</keyword>
<dbReference type="InterPro" id="IPR008731">
    <property type="entry name" value="PTS_EIN"/>
</dbReference>
<feature type="binding site" evidence="19">
    <location>
        <position position="329"/>
    </location>
    <ligand>
        <name>phosphoenolpyruvate</name>
        <dbReference type="ChEBI" id="CHEBI:58702"/>
    </ligand>
</feature>
<evidence type="ECO:0000256" key="12">
    <source>
        <dbReference type="ARBA" id="ARBA00022683"/>
    </source>
</evidence>
<evidence type="ECO:0000256" key="5">
    <source>
        <dbReference type="ARBA" id="ARBA00007837"/>
    </source>
</evidence>
<evidence type="ECO:0000256" key="13">
    <source>
        <dbReference type="ARBA" id="ARBA00022723"/>
    </source>
</evidence>
<evidence type="ECO:0000256" key="7">
    <source>
        <dbReference type="ARBA" id="ARBA00016544"/>
    </source>
</evidence>
<dbReference type="RefSeq" id="WP_066244286.1">
    <property type="nucleotide sequence ID" value="NZ_LSGP01000023.1"/>
</dbReference>
<reference evidence="24 25" key="1">
    <citation type="submission" date="2016-02" db="EMBL/GenBank/DDBJ databases">
        <title>Anaerosporomusa subterraneum gen. nov., sp. nov., a spore-forming obligate anaerobe isolated from saprolite.</title>
        <authorList>
            <person name="Choi J.K."/>
            <person name="Shah M."/>
            <person name="Yee N."/>
        </authorList>
    </citation>
    <scope>NUCLEOTIDE SEQUENCE [LARGE SCALE GENOMIC DNA]</scope>
    <source>
        <strain evidence="24 25">RU4</strain>
    </source>
</reference>
<feature type="binding site" evidence="19">
    <location>
        <position position="294"/>
    </location>
    <ligand>
        <name>phosphoenolpyruvate</name>
        <dbReference type="ChEBI" id="CHEBI:58702"/>
    </ligand>
</feature>
<dbReference type="Gene3D" id="3.50.30.10">
    <property type="entry name" value="Phosphohistidine domain"/>
    <property type="match status" value="1"/>
</dbReference>
<dbReference type="PIRSF" id="PIRSF000732">
    <property type="entry name" value="PTS_enzyme_I"/>
    <property type="match status" value="1"/>
</dbReference>